<dbReference type="Gene3D" id="1.10.357.10">
    <property type="entry name" value="Tetracycline Repressor, domain 2"/>
    <property type="match status" value="1"/>
</dbReference>
<evidence type="ECO:0000313" key="8">
    <source>
        <dbReference type="Proteomes" id="UP000283644"/>
    </source>
</evidence>
<dbReference type="RefSeq" id="WP_118922825.1">
    <property type="nucleotide sequence ID" value="NZ_QXGH01000010.1"/>
</dbReference>
<dbReference type="AlphaFoldDB" id="A0A417Y6J6"/>
<keyword evidence="3" id="KW-0804">Transcription</keyword>
<evidence type="ECO:0000256" key="4">
    <source>
        <dbReference type="PROSITE-ProRule" id="PRU00335"/>
    </source>
</evidence>
<evidence type="ECO:0000256" key="1">
    <source>
        <dbReference type="ARBA" id="ARBA00023015"/>
    </source>
</evidence>
<name>A0A417Y6J6_9ACTN</name>
<dbReference type="InterPro" id="IPR009057">
    <property type="entry name" value="Homeodomain-like_sf"/>
</dbReference>
<dbReference type="PANTHER" id="PTHR30055">
    <property type="entry name" value="HTH-TYPE TRANSCRIPTIONAL REGULATOR RUTR"/>
    <property type="match status" value="1"/>
</dbReference>
<keyword evidence="1" id="KW-0805">Transcription regulation</keyword>
<dbReference type="Pfam" id="PF00440">
    <property type="entry name" value="TetR_N"/>
    <property type="match status" value="1"/>
</dbReference>
<gene>
    <name evidence="7" type="ORF">D0Z08_03730</name>
</gene>
<proteinExistence type="predicted"/>
<evidence type="ECO:0000313" key="7">
    <source>
        <dbReference type="EMBL" id="RHW28114.1"/>
    </source>
</evidence>
<dbReference type="GO" id="GO:0003700">
    <property type="term" value="F:DNA-binding transcription factor activity"/>
    <property type="evidence" value="ECO:0007669"/>
    <property type="project" value="TreeGrafter"/>
</dbReference>
<protein>
    <submittedName>
        <fullName evidence="7">TetR/AcrR family transcriptional regulator</fullName>
    </submittedName>
</protein>
<dbReference type="Proteomes" id="UP000283644">
    <property type="component" value="Unassembled WGS sequence"/>
</dbReference>
<dbReference type="EMBL" id="QXGH01000010">
    <property type="protein sequence ID" value="RHW28114.1"/>
    <property type="molecule type" value="Genomic_DNA"/>
</dbReference>
<dbReference type="GO" id="GO:0000976">
    <property type="term" value="F:transcription cis-regulatory region binding"/>
    <property type="evidence" value="ECO:0007669"/>
    <property type="project" value="TreeGrafter"/>
</dbReference>
<dbReference type="SUPFAM" id="SSF46689">
    <property type="entry name" value="Homeodomain-like"/>
    <property type="match status" value="1"/>
</dbReference>
<feature type="compositionally biased region" description="Low complexity" evidence="5">
    <location>
        <begin position="1"/>
        <end position="11"/>
    </location>
</feature>
<evidence type="ECO:0000256" key="3">
    <source>
        <dbReference type="ARBA" id="ARBA00023163"/>
    </source>
</evidence>
<sequence length="234" mass="25758">MTTPMTSASPQTPAPPRTRRPRRTTPEVKRLILQSAREAFQRHGYANTRTRDIAAQADVVEKVIFRHFGSKAGLFEAAVVDTVAGFLREHIASWQGYFDQEHTDVRAPTAAFIAGLYDVLHDNRGLLAAYLAAASFDTGTEGEYSRSRDLLGTALQPLDELSRREQPIAGFGPINIVVTIRATFGMLLSLAVYGDLLFPSTGRPSRQEIVDECLALVFDGWDHRSGPPAEDSDD</sequence>
<feature type="DNA-binding region" description="H-T-H motif" evidence="4">
    <location>
        <begin position="49"/>
        <end position="68"/>
    </location>
</feature>
<comment type="caution">
    <text evidence="7">The sequence shown here is derived from an EMBL/GenBank/DDBJ whole genome shotgun (WGS) entry which is preliminary data.</text>
</comment>
<dbReference type="PROSITE" id="PS50977">
    <property type="entry name" value="HTH_TETR_2"/>
    <property type="match status" value="1"/>
</dbReference>
<evidence type="ECO:0000256" key="2">
    <source>
        <dbReference type="ARBA" id="ARBA00023125"/>
    </source>
</evidence>
<keyword evidence="8" id="KW-1185">Reference proteome</keyword>
<organism evidence="7 8">
    <name type="scientific">Nocardioides immobilis</name>
    <dbReference type="NCBI Taxonomy" id="2049295"/>
    <lineage>
        <taxon>Bacteria</taxon>
        <taxon>Bacillati</taxon>
        <taxon>Actinomycetota</taxon>
        <taxon>Actinomycetes</taxon>
        <taxon>Propionibacteriales</taxon>
        <taxon>Nocardioidaceae</taxon>
        <taxon>Nocardioides</taxon>
    </lineage>
</organism>
<dbReference type="InterPro" id="IPR050109">
    <property type="entry name" value="HTH-type_TetR-like_transc_reg"/>
</dbReference>
<keyword evidence="2 4" id="KW-0238">DNA-binding</keyword>
<feature type="domain" description="HTH tetR-type" evidence="6">
    <location>
        <begin position="26"/>
        <end position="86"/>
    </location>
</feature>
<accession>A0A417Y6J6</accession>
<dbReference type="PANTHER" id="PTHR30055:SF234">
    <property type="entry name" value="HTH-TYPE TRANSCRIPTIONAL REGULATOR BETI"/>
    <property type="match status" value="1"/>
</dbReference>
<evidence type="ECO:0000256" key="5">
    <source>
        <dbReference type="SAM" id="MobiDB-lite"/>
    </source>
</evidence>
<dbReference type="PRINTS" id="PR00455">
    <property type="entry name" value="HTHTETR"/>
</dbReference>
<feature type="region of interest" description="Disordered" evidence="5">
    <location>
        <begin position="1"/>
        <end position="25"/>
    </location>
</feature>
<dbReference type="InterPro" id="IPR001647">
    <property type="entry name" value="HTH_TetR"/>
</dbReference>
<reference evidence="7 8" key="1">
    <citation type="submission" date="2018-09" db="EMBL/GenBank/DDBJ databases">
        <title>Genome sequencing of Nocardioides immobilis CCTCC AB 2017083 for comparison to Nocardioides silvaticus.</title>
        <authorList>
            <person name="Li C."/>
            <person name="Wang G."/>
        </authorList>
    </citation>
    <scope>NUCLEOTIDE SEQUENCE [LARGE SCALE GENOMIC DNA]</scope>
    <source>
        <strain evidence="7 8">CCTCC AB 2017083</strain>
    </source>
</reference>
<dbReference type="OrthoDB" id="3691941at2"/>
<evidence type="ECO:0000259" key="6">
    <source>
        <dbReference type="PROSITE" id="PS50977"/>
    </source>
</evidence>
<dbReference type="Gene3D" id="1.10.10.60">
    <property type="entry name" value="Homeodomain-like"/>
    <property type="match status" value="1"/>
</dbReference>